<evidence type="ECO:0000256" key="2">
    <source>
        <dbReference type="ARBA" id="ARBA00022692"/>
    </source>
</evidence>
<protein>
    <submittedName>
        <fullName evidence="7">Glycosyltransferase, family GT49</fullName>
    </submittedName>
</protein>
<keyword evidence="6" id="KW-0325">Glycoprotein</keyword>
<dbReference type="eggNOG" id="KOG3765">
    <property type="taxonomic scope" value="Eukaryota"/>
</dbReference>
<accession>D8LBP3</accession>
<keyword evidence="8" id="KW-1185">Reference proteome</keyword>
<evidence type="ECO:0000256" key="3">
    <source>
        <dbReference type="ARBA" id="ARBA00022968"/>
    </source>
</evidence>
<dbReference type="InterPro" id="IPR051292">
    <property type="entry name" value="Xyl/GlcA_transferase"/>
</dbReference>
<dbReference type="InterPro" id="IPR027417">
    <property type="entry name" value="P-loop_NTPase"/>
</dbReference>
<evidence type="ECO:0000256" key="6">
    <source>
        <dbReference type="ARBA" id="ARBA00023180"/>
    </source>
</evidence>
<evidence type="ECO:0000256" key="5">
    <source>
        <dbReference type="ARBA" id="ARBA00023136"/>
    </source>
</evidence>
<dbReference type="GO" id="GO:0015020">
    <property type="term" value="F:glucuronosyltransferase activity"/>
    <property type="evidence" value="ECO:0007669"/>
    <property type="project" value="TreeGrafter"/>
</dbReference>
<dbReference type="EMBL" id="FN649726">
    <property type="protein sequence ID" value="CBN76752.1"/>
    <property type="molecule type" value="Genomic_DNA"/>
</dbReference>
<dbReference type="SUPFAM" id="SSF52540">
    <property type="entry name" value="P-loop containing nucleoside triphosphate hydrolases"/>
    <property type="match status" value="1"/>
</dbReference>
<evidence type="ECO:0000256" key="4">
    <source>
        <dbReference type="ARBA" id="ARBA00022989"/>
    </source>
</evidence>
<dbReference type="InParanoid" id="D8LBP3"/>
<gene>
    <name evidence="7" type="ORF">Esi_0000_0566</name>
</gene>
<reference evidence="7 8" key="1">
    <citation type="journal article" date="2010" name="Nature">
        <title>The Ectocarpus genome and the independent evolution of multicellularity in brown algae.</title>
        <authorList>
            <person name="Cock J.M."/>
            <person name="Sterck L."/>
            <person name="Rouze P."/>
            <person name="Scornet D."/>
            <person name="Allen A.E."/>
            <person name="Amoutzias G."/>
            <person name="Anthouard V."/>
            <person name="Artiguenave F."/>
            <person name="Aury J.M."/>
            <person name="Badger J.H."/>
            <person name="Beszteri B."/>
            <person name="Billiau K."/>
            <person name="Bonnet E."/>
            <person name="Bothwell J.H."/>
            <person name="Bowler C."/>
            <person name="Boyen C."/>
            <person name="Brownlee C."/>
            <person name="Carrano C.J."/>
            <person name="Charrier B."/>
            <person name="Cho G.Y."/>
            <person name="Coelho S.M."/>
            <person name="Collen J."/>
            <person name="Corre E."/>
            <person name="Da Silva C."/>
            <person name="Delage L."/>
            <person name="Delaroque N."/>
            <person name="Dittami S.M."/>
            <person name="Doulbeau S."/>
            <person name="Elias M."/>
            <person name="Farnham G."/>
            <person name="Gachon C.M."/>
            <person name="Gschloessl B."/>
            <person name="Heesch S."/>
            <person name="Jabbari K."/>
            <person name="Jubin C."/>
            <person name="Kawai H."/>
            <person name="Kimura K."/>
            <person name="Kloareg B."/>
            <person name="Kupper F.C."/>
            <person name="Lang D."/>
            <person name="Le Bail A."/>
            <person name="Leblanc C."/>
            <person name="Lerouge P."/>
            <person name="Lohr M."/>
            <person name="Lopez P.J."/>
            <person name="Martens C."/>
            <person name="Maumus F."/>
            <person name="Michel G."/>
            <person name="Miranda-Saavedra D."/>
            <person name="Morales J."/>
            <person name="Moreau H."/>
            <person name="Motomura T."/>
            <person name="Nagasato C."/>
            <person name="Napoli C.A."/>
            <person name="Nelson D.R."/>
            <person name="Nyvall-Collen P."/>
            <person name="Peters A.F."/>
            <person name="Pommier C."/>
            <person name="Potin P."/>
            <person name="Poulain J."/>
            <person name="Quesneville H."/>
            <person name="Read B."/>
            <person name="Rensing S.A."/>
            <person name="Ritter A."/>
            <person name="Rousvoal S."/>
            <person name="Samanta M."/>
            <person name="Samson G."/>
            <person name="Schroeder D.C."/>
            <person name="Segurens B."/>
            <person name="Strittmatter M."/>
            <person name="Tonon T."/>
            <person name="Tregear J.W."/>
            <person name="Valentin K."/>
            <person name="von Dassow P."/>
            <person name="Yamagishi T."/>
            <person name="Van de Peer Y."/>
            <person name="Wincker P."/>
        </authorList>
    </citation>
    <scope>NUCLEOTIDE SEQUENCE [LARGE SCALE GENOMIC DNA]</scope>
    <source>
        <strain evidence="8">Ec32 / CCAP1310/4</strain>
    </source>
</reference>
<keyword evidence="3" id="KW-0735">Signal-anchor</keyword>
<keyword evidence="5" id="KW-0472">Membrane</keyword>
<name>D8LBP3_ECTSI</name>
<evidence type="ECO:0000313" key="8">
    <source>
        <dbReference type="Proteomes" id="UP000002630"/>
    </source>
</evidence>
<dbReference type="GO" id="GO:0016020">
    <property type="term" value="C:membrane"/>
    <property type="evidence" value="ECO:0007669"/>
    <property type="project" value="UniProtKB-SubCell"/>
</dbReference>
<dbReference type="PANTHER" id="PTHR12270:SF52">
    <property type="entry name" value="GLYCOSYLTRANSFERASE-LIKE PROTEIN GNT13-RELATED"/>
    <property type="match status" value="1"/>
</dbReference>
<keyword evidence="4" id="KW-1133">Transmembrane helix</keyword>
<dbReference type="OrthoDB" id="201100at2759"/>
<dbReference type="PANTHER" id="PTHR12270">
    <property type="entry name" value="GLYCOSYLTRANSFERASE-RELATED"/>
    <property type="match status" value="1"/>
</dbReference>
<dbReference type="GO" id="GO:0035269">
    <property type="term" value="P:protein O-linked glycosylation via mannose"/>
    <property type="evidence" value="ECO:0007669"/>
    <property type="project" value="TreeGrafter"/>
</dbReference>
<evidence type="ECO:0000313" key="7">
    <source>
        <dbReference type="EMBL" id="CBN76752.1"/>
    </source>
</evidence>
<dbReference type="Pfam" id="PF13896">
    <property type="entry name" value="Glyco_transf_49"/>
    <property type="match status" value="2"/>
</dbReference>
<dbReference type="GO" id="GO:0042285">
    <property type="term" value="F:xylosyltransferase activity"/>
    <property type="evidence" value="ECO:0007669"/>
    <property type="project" value="TreeGrafter"/>
</dbReference>
<dbReference type="EMBL" id="FN647682">
    <property type="protein sequence ID" value="CBN76752.1"/>
    <property type="molecule type" value="Genomic_DNA"/>
</dbReference>
<dbReference type="Gene3D" id="3.40.50.300">
    <property type="entry name" value="P-loop containing nucleotide triphosphate hydrolases"/>
    <property type="match status" value="1"/>
</dbReference>
<proteinExistence type="predicted"/>
<keyword evidence="2" id="KW-0812">Transmembrane</keyword>
<comment type="subcellular location">
    <subcellularLocation>
        <location evidence="1">Membrane</location>
        <topology evidence="1">Single-pass type II membrane protein</topology>
    </subcellularLocation>
</comment>
<evidence type="ECO:0000256" key="1">
    <source>
        <dbReference type="ARBA" id="ARBA00004606"/>
    </source>
</evidence>
<organism evidence="7 8">
    <name type="scientific">Ectocarpus siliculosus</name>
    <name type="common">Brown alga</name>
    <name type="synonym">Conferva siliculosa</name>
    <dbReference type="NCBI Taxonomy" id="2880"/>
    <lineage>
        <taxon>Eukaryota</taxon>
        <taxon>Sar</taxon>
        <taxon>Stramenopiles</taxon>
        <taxon>Ochrophyta</taxon>
        <taxon>PX clade</taxon>
        <taxon>Phaeophyceae</taxon>
        <taxon>Ectocarpales</taxon>
        <taxon>Ectocarpaceae</taxon>
        <taxon>Ectocarpus</taxon>
    </lineage>
</organism>
<sequence>MRVHPLRLLWSEVLGLERVERSGCPSTLLSVVTHLSDDRFHQLKGLCLALTDGDDGTVKSNSAASAVSTICVAVFVQDKTASTRVRHAIHALPGLDQLIVRVQCFTSRGPSKASWYPINQLRNRALAQADTDLVLICDVDFRPCRRLAHLLRASGEIKSIFKRVSCRLNCVVLPAFEVSAARDDDDDGVSNEEAAQRAAIEMPEKSWWLKTLACKQELLKQWEQGRVVPFASRVWAQGHRATNFDRWKAATDLSGWYEVAYEEGFEPFVIMNRLLVPAFDERFEGYGRNKVIFFYRLHSLGFSFTVEHGLFLVHAPHERSESWHRTFDRRTFDREAVAELSLPAKGYHSERFAAILEQYKVAKEEVNAEALQRRHPPRGGSTKRRFPLGLRKNQLGHWPVGAGPKLGKCNVGVARTACTDALRDAMRHALWASLHALWYEYHPKRIDVVARLESRHRRAESDITIFTQCSLSRLNRLERMCDLWTGVVSAAIINGGGGHVDQRMRRKVSALHRRVESTGKCRLDICLCQPAPGLAARDGLYPVNSLRNAALRASRTDLVLSVDVDAMPMRGLHEVVSRPPVYARLLEMCRGGRPPTHAAPAFPAASCSGADTEAATLDTHPPTFLVVPALEFVGASSPDDPRIRTLLQEADNKRKAADLVVAGDLQAFHAECFPEGHRQTNLDRWTTLPVDATPYEVMYAEGYEPYGLFFRRHAPPFDERFRGFGLDKVSHCWHLHRLGWTFRALPVAYLIDLPHPATDHRRAHRTAPNFRASVDGLFQRFCTEVDRSLAASSSLLSPSARAPTANVWGATYYQETQLEGLQRRDYEVLAGLSLLAWGDAWAAGRAYQGGGGGGGGGSRLRVTCGGGWKLKGSMGAWEGLRARDACSKDGDDPATEPGSCGAILGDRDRVAIPPRMVGGWVHVCIEGQQQGDAGAGGDSSSSGLHGRSVIRPRTLHGVVRYWVHPRWNPKKSPRGKLPGLGMSGDVRFFVRWREGSIGFCSLMVLGRPLKEVCEVHVIHQVPFSLEHGKTTAIQLEADMRRTPGNGGALSFRAWANGSVVYEARVYAGDVAVSGDNEKGMWVEDALLHVLAASVGDGGDKRERERGGAADAEHVLIGGLEVWGKHPTREAEEGGLEPDTTLLAAQGRKYTREGLVAQDDAMARSTMAGKLRFVFVASTGRCGTHYLSQLLGTSPCVEALHEASPDLSGRHNLLAAATDPEKSYEKRRHKAEEILRSARHHLSDRGIGTLTYVETSHLFLKTFSDVVMRELAPHFRVDVVVLRRDPAAVLKSRIELGHFCRRHKRSDWLLLPAAATATSAHDRCRQHADAPCGGGEKRRLSPVQEVDMDGFEALIAYAANTETQIRYEGRCPY</sequence>
<dbReference type="Proteomes" id="UP000002630">
    <property type="component" value="Linkage Group LG01"/>
</dbReference>